<dbReference type="STRING" id="1249481.D641_0105245"/>
<gene>
    <name evidence="11" type="ORF">D641_0105245</name>
</gene>
<evidence type="ECO:0000313" key="12">
    <source>
        <dbReference type="Proteomes" id="UP000019754"/>
    </source>
</evidence>
<evidence type="ECO:0000313" key="11">
    <source>
        <dbReference type="EMBL" id="EYT50188.1"/>
    </source>
</evidence>
<evidence type="ECO:0000256" key="3">
    <source>
        <dbReference type="ARBA" id="ARBA00022801"/>
    </source>
</evidence>
<dbReference type="Gene3D" id="3.40.50.300">
    <property type="entry name" value="P-loop containing nucleotide triphosphate hydrolases"/>
    <property type="match status" value="2"/>
</dbReference>
<feature type="region of interest" description="Disordered" evidence="8">
    <location>
        <begin position="1"/>
        <end position="21"/>
    </location>
</feature>
<sequence>MPSADASSPSRPDRSGAGSPASLATLLDTAISAIGGTPREGQRVMAEAVGTAMEGGRHLLVQAGTGTGKSLAYLVPALHHAVTSGRPVVISTATIALQNQIVAKDLPRLVEALAPHLPRTPTFALLKGRSNYVCRHKLDGGYPVDIDPGALFAQASADPSPGASERLGEQVRRLREWAEETTTGDRDSLDSPVSDRAWRQVSVSGSHCLGGSCPMVDSCFAERSRELAREVDLVVTNHALLAIDAFDGHGIIPEHDVVVFDEAHSLTGSVTAAVTEMLTPALVRGTVRDLRGLGVAGTALDDAGEELREALALVPDGRVMGDLPEQLADALEHLRTESRQAHSDAKDAGDATVSGTAGSRKAVRSNLQQIIDVCERLLDPGQDDVVSVSHSEATGRSSIQVAPLSVAGAMRGAVLESRTAILTSATLALGGRFEPPAGEVGLARAARMDPDEVPPLEDRGAWAGLDVGSPFDYRRQGILYTARHLPPPGREGPSREMLDHLTDLVEASQGGALCLFSSRRGAELAAEHVRARLDLTIGVQGEDSISNLVRIFREEEDSCLFGTITLWQGVDVVGRACRLVTIDRIPFPRPDEPLASARQERIASRGGNGFMSVSAQHAALLLAQGAGRLIRSVDDRGMVAVLDARLATARYGGFLREAMPPLWPTSDPEVALGALRRLAADR</sequence>
<dbReference type="EC" id="5.6.2.3" evidence="6"/>
<comment type="cofactor">
    <cofactor evidence="1">
        <name>[4Fe-4S] cluster</name>
        <dbReference type="ChEBI" id="CHEBI:49883"/>
    </cofactor>
</comment>
<dbReference type="GO" id="GO:0006139">
    <property type="term" value="P:nucleobase-containing compound metabolic process"/>
    <property type="evidence" value="ECO:0007669"/>
    <property type="project" value="InterPro"/>
</dbReference>
<evidence type="ECO:0000259" key="9">
    <source>
        <dbReference type="PROSITE" id="PS51192"/>
    </source>
</evidence>
<dbReference type="RefSeq" id="WP_017822753.1">
    <property type="nucleotide sequence ID" value="NZ_AORC01000005.1"/>
</dbReference>
<dbReference type="AlphaFoldDB" id="A0A022L2Y3"/>
<comment type="caution">
    <text evidence="11">The sequence shown here is derived from an EMBL/GenBank/DDBJ whole genome shotgun (WGS) entry which is preliminary data.</text>
</comment>
<feature type="compositionally biased region" description="Basic and acidic residues" evidence="8">
    <location>
        <begin position="337"/>
        <end position="349"/>
    </location>
</feature>
<dbReference type="GO" id="GO:0016818">
    <property type="term" value="F:hydrolase activity, acting on acid anhydrides, in phosphorus-containing anhydrides"/>
    <property type="evidence" value="ECO:0007669"/>
    <property type="project" value="InterPro"/>
</dbReference>
<dbReference type="EMBL" id="AORC01000005">
    <property type="protein sequence ID" value="EYT50188.1"/>
    <property type="molecule type" value="Genomic_DNA"/>
</dbReference>
<dbReference type="PANTHER" id="PTHR11472:SF34">
    <property type="entry name" value="REGULATOR OF TELOMERE ELONGATION HELICASE 1"/>
    <property type="match status" value="1"/>
</dbReference>
<dbReference type="InterPro" id="IPR011545">
    <property type="entry name" value="DEAD/DEAH_box_helicase_dom"/>
</dbReference>
<keyword evidence="12" id="KW-1185">Reference proteome</keyword>
<dbReference type="PANTHER" id="PTHR11472">
    <property type="entry name" value="DNA REPAIR DEAD HELICASE RAD3/XP-D SUBFAMILY MEMBER"/>
    <property type="match status" value="1"/>
</dbReference>
<accession>A0A022L2Y3</accession>
<evidence type="ECO:0000256" key="5">
    <source>
        <dbReference type="ARBA" id="ARBA00038058"/>
    </source>
</evidence>
<comment type="similarity">
    <text evidence="5">Belongs to the helicase family. DinG subfamily.</text>
</comment>
<evidence type="ECO:0000256" key="1">
    <source>
        <dbReference type="ARBA" id="ARBA00001966"/>
    </source>
</evidence>
<dbReference type="HOGENOM" id="CLU_012117_2_0_11"/>
<proteinExistence type="inferred from homology"/>
<reference evidence="11 12" key="1">
    <citation type="journal article" date="2013" name="Genome Announc.">
        <title>Draft genome sequence of an Actinobacterium, Brachybacterium muris strain UCD-AY4.</title>
        <authorList>
            <person name="Lo J.R."/>
            <person name="Lang J.M."/>
            <person name="Darling A.E."/>
            <person name="Eisen J.A."/>
            <person name="Coil D.A."/>
        </authorList>
    </citation>
    <scope>NUCLEOTIDE SEQUENCE [LARGE SCALE GENOMIC DNA]</scope>
    <source>
        <strain evidence="11 12">UCD-AY4</strain>
    </source>
</reference>
<protein>
    <recommendedName>
        <fullName evidence="6">DNA 5'-3' helicase</fullName>
        <ecNumber evidence="6">5.6.2.3</ecNumber>
    </recommendedName>
</protein>
<organism evidence="11 12">
    <name type="scientific">Brachybacterium muris UCD-AY4</name>
    <dbReference type="NCBI Taxonomy" id="1249481"/>
    <lineage>
        <taxon>Bacteria</taxon>
        <taxon>Bacillati</taxon>
        <taxon>Actinomycetota</taxon>
        <taxon>Actinomycetes</taxon>
        <taxon>Micrococcales</taxon>
        <taxon>Dermabacteraceae</taxon>
        <taxon>Brachybacterium</taxon>
    </lineage>
</organism>
<dbReference type="InterPro" id="IPR045028">
    <property type="entry name" value="DinG/Rad3-like"/>
</dbReference>
<dbReference type="GO" id="GO:0005524">
    <property type="term" value="F:ATP binding"/>
    <property type="evidence" value="ECO:0007669"/>
    <property type="project" value="UniProtKB-KW"/>
</dbReference>
<evidence type="ECO:0000259" key="10">
    <source>
        <dbReference type="PROSITE" id="PS51193"/>
    </source>
</evidence>
<dbReference type="SMART" id="SM00487">
    <property type="entry name" value="DEXDc"/>
    <property type="match status" value="1"/>
</dbReference>
<dbReference type="GO" id="GO:0003676">
    <property type="term" value="F:nucleic acid binding"/>
    <property type="evidence" value="ECO:0007669"/>
    <property type="project" value="InterPro"/>
</dbReference>
<dbReference type="GO" id="GO:0043139">
    <property type="term" value="F:5'-3' DNA helicase activity"/>
    <property type="evidence" value="ECO:0007669"/>
    <property type="project" value="UniProtKB-EC"/>
</dbReference>
<dbReference type="InterPro" id="IPR006555">
    <property type="entry name" value="ATP-dep_Helicase_C"/>
</dbReference>
<keyword evidence="4" id="KW-0067">ATP-binding</keyword>
<feature type="region of interest" description="Disordered" evidence="8">
    <location>
        <begin position="337"/>
        <end position="360"/>
    </location>
</feature>
<dbReference type="InterPro" id="IPR014013">
    <property type="entry name" value="Helic_SF1/SF2_ATP-bd_DinG/Rad3"/>
</dbReference>
<dbReference type="InterPro" id="IPR014001">
    <property type="entry name" value="Helicase_ATP-bd"/>
</dbReference>
<dbReference type="SUPFAM" id="SSF52540">
    <property type="entry name" value="P-loop containing nucleoside triphosphate hydrolases"/>
    <property type="match status" value="1"/>
</dbReference>
<feature type="domain" description="Helicase ATP-binding" evidence="9">
    <location>
        <begin position="50"/>
        <end position="317"/>
    </location>
</feature>
<name>A0A022L2Y3_9MICO</name>
<evidence type="ECO:0000256" key="6">
    <source>
        <dbReference type="ARBA" id="ARBA00044969"/>
    </source>
</evidence>
<comment type="catalytic activity">
    <reaction evidence="7">
        <text>ATP + H2O = ADP + phosphate + H(+)</text>
        <dbReference type="Rhea" id="RHEA:13065"/>
        <dbReference type="ChEBI" id="CHEBI:15377"/>
        <dbReference type="ChEBI" id="CHEBI:15378"/>
        <dbReference type="ChEBI" id="CHEBI:30616"/>
        <dbReference type="ChEBI" id="CHEBI:43474"/>
        <dbReference type="ChEBI" id="CHEBI:456216"/>
        <dbReference type="EC" id="5.6.2.3"/>
    </reaction>
</comment>
<evidence type="ECO:0000256" key="2">
    <source>
        <dbReference type="ARBA" id="ARBA00022741"/>
    </source>
</evidence>
<evidence type="ECO:0000256" key="7">
    <source>
        <dbReference type="ARBA" id="ARBA00048954"/>
    </source>
</evidence>
<keyword evidence="3" id="KW-0378">Hydrolase</keyword>
<feature type="compositionally biased region" description="Low complexity" evidence="8">
    <location>
        <begin position="1"/>
        <end position="20"/>
    </location>
</feature>
<dbReference type="Pfam" id="PF00270">
    <property type="entry name" value="DEAD"/>
    <property type="match status" value="1"/>
</dbReference>
<dbReference type="SMART" id="SM00491">
    <property type="entry name" value="HELICc2"/>
    <property type="match status" value="1"/>
</dbReference>
<dbReference type="PROSITE" id="PS51193">
    <property type="entry name" value="HELICASE_ATP_BIND_2"/>
    <property type="match status" value="1"/>
</dbReference>
<dbReference type="Pfam" id="PF13307">
    <property type="entry name" value="Helicase_C_2"/>
    <property type="match status" value="1"/>
</dbReference>
<keyword evidence="11" id="KW-0347">Helicase</keyword>
<feature type="domain" description="Helicase ATP-binding" evidence="10">
    <location>
        <begin position="28"/>
        <end position="330"/>
    </location>
</feature>
<dbReference type="OrthoDB" id="9805194at2"/>
<keyword evidence="2" id="KW-0547">Nucleotide-binding</keyword>
<dbReference type="InterPro" id="IPR027417">
    <property type="entry name" value="P-loop_NTPase"/>
</dbReference>
<dbReference type="Proteomes" id="UP000019754">
    <property type="component" value="Unassembled WGS sequence"/>
</dbReference>
<evidence type="ECO:0000256" key="8">
    <source>
        <dbReference type="SAM" id="MobiDB-lite"/>
    </source>
</evidence>
<evidence type="ECO:0000256" key="4">
    <source>
        <dbReference type="ARBA" id="ARBA00022840"/>
    </source>
</evidence>
<dbReference type="PROSITE" id="PS51192">
    <property type="entry name" value="HELICASE_ATP_BIND_1"/>
    <property type="match status" value="1"/>
</dbReference>